<keyword evidence="6" id="KW-0472">Membrane</keyword>
<evidence type="ECO:0000256" key="1">
    <source>
        <dbReference type="ARBA" id="ARBA00023015"/>
    </source>
</evidence>
<protein>
    <recommendedName>
        <fullName evidence="10">PB1 domain-containing protein</fullName>
    </recommendedName>
</protein>
<dbReference type="AlphaFoldDB" id="A0A162B3J6"/>
<name>A0A162B3J6_DAUCS</name>
<proteinExistence type="predicted"/>
<comment type="caution">
    <text evidence="9">The sequence shown here is derived from an EMBL/GenBank/DDBJ whole genome shotgun (WGS) entry which is preliminary data.</text>
</comment>
<dbReference type="PROSITE" id="PS51519">
    <property type="entry name" value="RWP_RK"/>
    <property type="match status" value="1"/>
</dbReference>
<dbReference type="GO" id="GO:0003677">
    <property type="term" value="F:DNA binding"/>
    <property type="evidence" value="ECO:0007669"/>
    <property type="project" value="UniProtKB-KW"/>
</dbReference>
<keyword evidence="2" id="KW-0238">DNA-binding</keyword>
<evidence type="ECO:0000259" key="8">
    <source>
        <dbReference type="PROSITE" id="PS51745"/>
    </source>
</evidence>
<evidence type="ECO:0008006" key="10">
    <source>
        <dbReference type="Google" id="ProtNLM"/>
    </source>
</evidence>
<dbReference type="InterPro" id="IPR055081">
    <property type="entry name" value="NLP1-9_GAF"/>
</dbReference>
<feature type="transmembrane region" description="Helical" evidence="6">
    <location>
        <begin position="894"/>
        <end position="912"/>
    </location>
</feature>
<feature type="transmembrane region" description="Helical" evidence="6">
    <location>
        <begin position="771"/>
        <end position="792"/>
    </location>
</feature>
<dbReference type="STRING" id="79200.A0A162B3J6"/>
<sequence>MGLGNDHENQSNTQLREKIFVYLERFYCSIIEKTQSSGNILVQFWVADIVTRAKGRQYCELRTQSQLFYHDQSDDRRLLSYRNHVVARSFRVSAGQEEDEGDDENWQELLGITGSVFKNKKAEVSPRISHYSTDEYPERDFALSCGIQASLCLPLFATDDFSGHPNGVIELVFTSEEDFHHLKPYIYYYYSVHSTLRMPEVKSILRSNISCISISPDILNEIDHVLAVVSETFQVPLAQCWLSRDHSVGEYTVINQKGSLDYNNLVPWSKFKEACLQSYLDMGDGLVGRTFMSHTAFFCSEITKLSIRSYPLAHYLGNCGSVDCFTMCLHNYTTGDKDYVIEFFLPHEQMDSQCPESLLNSLLETLRQHFKTFVLASGEKLGTEMSVKVIDSFMYHESESFKIVCPNLSFPRQKIQQPGRGVSWLTPSAWKLQWDTDTNFLLSVPCLSPLGSPKRLDQNVQVIETSGSSNSFSEDVSKTEIPTRMKINRNVLTEESPGEESQPLTFQSKKTIPRQEGKEGTQLLDPLAQQLVLDDALQSQKKGLALGMENFNTDIHIVNKTRIEVTSDRENNSEESISFENLRKHFGRPLDDAAKSFGGNRSTFKRVCRDHGIKRWKSGKRRMGKNISSKLEGELNDEESSKRNFSHSGMAPVEDRTVVAHKIQDTNKMTVKATYNGVTIKFELSNLSGITELQDKVIERLQVERKCFSIKYQDDEGDWILIACDKDVQECIEISRSLKKTTIRMAFPSSNSASCVLLTTSNACYEHEKLYGRYVLDSQIYCIILHVIGLLLKKFIVNYFPTQLNVAFFNITPLRARENGNRAIVGIFGIAASVLLSAVQLKYQARTDSPFQDHPKAMTIAIASLLIFCFGCYVEQYLSSTRRSSTSAALLHHFVRLLGFISLAYLASVIFSTSTSSIPSLIVFLIFPCFFSARFVFHWIRYRNLHGNRGAYNAPNSYFNYIDTLPVYHIRSPNPV</sequence>
<organism evidence="9">
    <name type="scientific">Daucus carota subsp. sativus</name>
    <name type="common">Carrot</name>
    <dbReference type="NCBI Taxonomy" id="79200"/>
    <lineage>
        <taxon>Eukaryota</taxon>
        <taxon>Viridiplantae</taxon>
        <taxon>Streptophyta</taxon>
        <taxon>Embryophyta</taxon>
        <taxon>Tracheophyta</taxon>
        <taxon>Spermatophyta</taxon>
        <taxon>Magnoliopsida</taxon>
        <taxon>eudicotyledons</taxon>
        <taxon>Gunneridae</taxon>
        <taxon>Pentapetalae</taxon>
        <taxon>asterids</taxon>
        <taxon>campanulids</taxon>
        <taxon>Apiales</taxon>
        <taxon>Apiaceae</taxon>
        <taxon>Apioideae</taxon>
        <taxon>Scandiceae</taxon>
        <taxon>Daucinae</taxon>
        <taxon>Daucus</taxon>
        <taxon>Daucus sect. Daucus</taxon>
    </lineage>
</organism>
<evidence type="ECO:0000256" key="6">
    <source>
        <dbReference type="SAM" id="Phobius"/>
    </source>
</evidence>
<dbReference type="InterPro" id="IPR003035">
    <property type="entry name" value="RWP-RK_dom"/>
</dbReference>
<evidence type="ECO:0000256" key="2">
    <source>
        <dbReference type="ARBA" id="ARBA00023125"/>
    </source>
</evidence>
<evidence type="ECO:0000256" key="4">
    <source>
        <dbReference type="ARBA" id="ARBA00023242"/>
    </source>
</evidence>
<keyword evidence="6" id="KW-0812">Transmembrane</keyword>
<dbReference type="SMART" id="SM00666">
    <property type="entry name" value="PB1"/>
    <property type="match status" value="1"/>
</dbReference>
<dbReference type="InterPro" id="IPR045012">
    <property type="entry name" value="NLP"/>
</dbReference>
<dbReference type="EMBL" id="LNRQ01000001">
    <property type="protein sequence ID" value="KZN09533.1"/>
    <property type="molecule type" value="Genomic_DNA"/>
</dbReference>
<keyword evidence="4" id="KW-0539">Nucleus</keyword>
<feature type="transmembrane region" description="Helical" evidence="6">
    <location>
        <begin position="857"/>
        <end position="874"/>
    </location>
</feature>
<feature type="region of interest" description="Disordered" evidence="5">
    <location>
        <begin position="494"/>
        <end position="517"/>
    </location>
</feature>
<evidence type="ECO:0000256" key="5">
    <source>
        <dbReference type="SAM" id="MobiDB-lite"/>
    </source>
</evidence>
<keyword evidence="1" id="KW-0805">Transcription regulation</keyword>
<dbReference type="Pfam" id="PF22922">
    <property type="entry name" value="GAF_NLP"/>
    <property type="match status" value="1"/>
</dbReference>
<dbReference type="Pfam" id="PF00564">
    <property type="entry name" value="PB1"/>
    <property type="match status" value="1"/>
</dbReference>
<dbReference type="Gramene" id="KZN09533">
    <property type="protein sequence ID" value="KZN09533"/>
    <property type="gene ID" value="DCAR_002189"/>
</dbReference>
<keyword evidence="3" id="KW-0804">Transcription</keyword>
<feature type="domain" description="PB1" evidence="8">
    <location>
        <begin position="668"/>
        <end position="750"/>
    </location>
</feature>
<dbReference type="PROSITE" id="PS51745">
    <property type="entry name" value="PB1"/>
    <property type="match status" value="1"/>
</dbReference>
<feature type="transmembrane region" description="Helical" evidence="6">
    <location>
        <begin position="823"/>
        <end position="845"/>
    </location>
</feature>
<dbReference type="Pfam" id="PF02042">
    <property type="entry name" value="RWP-RK"/>
    <property type="match status" value="1"/>
</dbReference>
<dbReference type="PANTHER" id="PTHR32002:SF62">
    <property type="entry name" value="PROTEIN NLP6-LIKE ISOFORM X1"/>
    <property type="match status" value="1"/>
</dbReference>
<accession>A0A162B3J6</accession>
<dbReference type="SUPFAM" id="SSF54277">
    <property type="entry name" value="CAD &amp; PB1 domains"/>
    <property type="match status" value="1"/>
</dbReference>
<feature type="domain" description="RWP-RK" evidence="7">
    <location>
        <begin position="563"/>
        <end position="647"/>
    </location>
</feature>
<evidence type="ECO:0000313" key="9">
    <source>
        <dbReference type="EMBL" id="KZN09533.1"/>
    </source>
</evidence>
<feature type="transmembrane region" description="Helical" evidence="6">
    <location>
        <begin position="918"/>
        <end position="937"/>
    </location>
</feature>
<reference evidence="9" key="1">
    <citation type="journal article" date="2016" name="Nat. Genet.">
        <title>A high-quality carrot genome assembly provides new insights into carotenoid accumulation and asterid genome evolution.</title>
        <authorList>
            <person name="Iorizzo M."/>
            <person name="Ellison S."/>
            <person name="Senalik D."/>
            <person name="Zeng P."/>
            <person name="Satapoomin P."/>
            <person name="Huang J."/>
            <person name="Bowman M."/>
            <person name="Iovene M."/>
            <person name="Sanseverino W."/>
            <person name="Cavagnaro P."/>
            <person name="Yildiz M."/>
            <person name="Macko-Podgorni A."/>
            <person name="Moranska E."/>
            <person name="Grzebelus E."/>
            <person name="Grzebelus D."/>
            <person name="Ashrafi H."/>
            <person name="Zheng Z."/>
            <person name="Cheng S."/>
            <person name="Spooner D."/>
            <person name="Van Deynze A."/>
            <person name="Simon P."/>
        </authorList>
    </citation>
    <scope>NUCLEOTIDE SEQUENCE [LARGE SCALE GENOMIC DNA]</scope>
    <source>
        <tissue evidence="9">Leaf</tissue>
    </source>
</reference>
<dbReference type="InterPro" id="IPR053793">
    <property type="entry name" value="PB1-like"/>
</dbReference>
<dbReference type="Gene3D" id="3.10.20.90">
    <property type="entry name" value="Phosphatidylinositol 3-kinase Catalytic Subunit, Chain A, domain 1"/>
    <property type="match status" value="1"/>
</dbReference>
<dbReference type="GO" id="GO:0003700">
    <property type="term" value="F:DNA-binding transcription factor activity"/>
    <property type="evidence" value="ECO:0007669"/>
    <property type="project" value="InterPro"/>
</dbReference>
<keyword evidence="6" id="KW-1133">Transmembrane helix</keyword>
<dbReference type="PANTHER" id="PTHR32002">
    <property type="entry name" value="PROTEIN NLP8"/>
    <property type="match status" value="1"/>
</dbReference>
<dbReference type="InterPro" id="IPR000270">
    <property type="entry name" value="PB1_dom"/>
</dbReference>
<gene>
    <name evidence="9" type="ORF">DCAR_002189</name>
</gene>
<evidence type="ECO:0000259" key="7">
    <source>
        <dbReference type="PROSITE" id="PS51519"/>
    </source>
</evidence>
<evidence type="ECO:0000256" key="3">
    <source>
        <dbReference type="ARBA" id="ARBA00023163"/>
    </source>
</evidence>